<dbReference type="EMBL" id="GAKU01000059">
    <property type="protein sequence ID" value="JAA92578.1"/>
    <property type="molecule type" value="mRNA"/>
</dbReference>
<feature type="domain" description="MATH" evidence="8">
    <location>
        <begin position="315"/>
        <end position="452"/>
    </location>
</feature>
<keyword evidence="3 5" id="KW-0863">Zinc-finger</keyword>
<dbReference type="Gene3D" id="2.60.210.10">
    <property type="entry name" value="Apoptosis, Tumor Necrosis Factor Receptor Associated Protein 2, Chain A"/>
    <property type="match status" value="1"/>
</dbReference>
<dbReference type="AlphaFoldDB" id="T1E101"/>
<feature type="domain" description="RING-type" evidence="7">
    <location>
        <begin position="31"/>
        <end position="70"/>
    </location>
</feature>
<dbReference type="Gene3D" id="3.30.40.10">
    <property type="entry name" value="Zinc/RING finger domain, C3HC4 (zinc finger)"/>
    <property type="match status" value="1"/>
</dbReference>
<evidence type="ECO:0000313" key="9">
    <source>
        <dbReference type="EMBL" id="JAA92578.1"/>
    </source>
</evidence>
<dbReference type="InterPro" id="IPR013083">
    <property type="entry name" value="Znf_RING/FYVE/PHD"/>
</dbReference>
<evidence type="ECO:0000256" key="5">
    <source>
        <dbReference type="PROSITE-ProRule" id="PRU00175"/>
    </source>
</evidence>
<dbReference type="InterPro" id="IPR002083">
    <property type="entry name" value="MATH/TRAF_dom"/>
</dbReference>
<evidence type="ECO:0000256" key="4">
    <source>
        <dbReference type="ARBA" id="ARBA00022833"/>
    </source>
</evidence>
<evidence type="ECO:0000256" key="1">
    <source>
        <dbReference type="ARBA" id="ARBA00004496"/>
    </source>
</evidence>
<organism evidence="9">
    <name type="scientific">Dendrocoelum lacteum</name>
    <dbReference type="NCBI Taxonomy" id="27895"/>
    <lineage>
        <taxon>Eukaryota</taxon>
        <taxon>Metazoa</taxon>
        <taxon>Spiralia</taxon>
        <taxon>Lophotrochozoa</taxon>
        <taxon>Platyhelminthes</taxon>
        <taxon>Rhabditophora</taxon>
        <taxon>Seriata</taxon>
        <taxon>Tricladida</taxon>
        <taxon>Continenticola</taxon>
        <taxon>Planarioidea</taxon>
        <taxon>Dendrocoelidae</taxon>
        <taxon>Dendrocoelum</taxon>
    </lineage>
</organism>
<dbReference type="PROSITE" id="PS50144">
    <property type="entry name" value="MATH"/>
    <property type="match status" value="1"/>
</dbReference>
<dbReference type="GO" id="GO:0005737">
    <property type="term" value="C:cytoplasm"/>
    <property type="evidence" value="ECO:0007669"/>
    <property type="project" value="UniProtKB-SubCell"/>
</dbReference>
<dbReference type="PROSITE" id="PS50089">
    <property type="entry name" value="ZF_RING_2"/>
    <property type="match status" value="1"/>
</dbReference>
<accession>T1E101</accession>
<dbReference type="PANTHER" id="PTHR10131">
    <property type="entry name" value="TNF RECEPTOR ASSOCIATED FACTOR"/>
    <property type="match status" value="1"/>
</dbReference>
<keyword evidence="2" id="KW-0963">Cytoplasm</keyword>
<evidence type="ECO:0000259" key="8">
    <source>
        <dbReference type="PROSITE" id="PS50144"/>
    </source>
</evidence>
<reference evidence="9" key="1">
    <citation type="submission" date="2013-06" db="EMBL/GenBank/DDBJ databases">
        <title>Reactivating head regrowth in a regeneration deficient planarian species.</title>
        <authorList>
            <person name="Liu S.-Y."/>
            <person name="Brandl H."/>
            <person name="Henry I."/>
            <person name="Rink J."/>
        </authorList>
    </citation>
    <scope>NUCLEOTIDE SEQUENCE</scope>
</reference>
<comment type="subcellular location">
    <subcellularLocation>
        <location evidence="1">Cytoplasm</location>
    </subcellularLocation>
</comment>
<keyword evidence="6" id="KW-0175">Coiled coil</keyword>
<feature type="coiled-coil region" evidence="6">
    <location>
        <begin position="197"/>
        <end position="263"/>
    </location>
</feature>
<dbReference type="InterPro" id="IPR008974">
    <property type="entry name" value="TRAF-like"/>
</dbReference>
<proteinExistence type="evidence at transcript level"/>
<evidence type="ECO:0000256" key="2">
    <source>
        <dbReference type="ARBA" id="ARBA00022490"/>
    </source>
</evidence>
<evidence type="ECO:0000256" key="3">
    <source>
        <dbReference type="ARBA" id="ARBA00022771"/>
    </source>
</evidence>
<dbReference type="GO" id="GO:0043122">
    <property type="term" value="P:regulation of canonical NF-kappaB signal transduction"/>
    <property type="evidence" value="ECO:0007669"/>
    <property type="project" value="TreeGrafter"/>
</dbReference>
<dbReference type="GO" id="GO:0008270">
    <property type="term" value="F:zinc ion binding"/>
    <property type="evidence" value="ECO:0007669"/>
    <property type="project" value="UniProtKB-KW"/>
</dbReference>
<keyword evidence="3 5" id="KW-0479">Metal-binding</keyword>
<dbReference type="InterPro" id="IPR001841">
    <property type="entry name" value="Znf_RING"/>
</dbReference>
<dbReference type="SUPFAM" id="SSF57850">
    <property type="entry name" value="RING/U-box"/>
    <property type="match status" value="1"/>
</dbReference>
<sequence length="453" mass="53320">MIPSKLDNVQELLSKYNVKRVDESVNNDLLCILCNKLMRDACESACGCHYCYTCIRIYLSQNHNYCPGDKTECKEDYLNLEGDVFRNIRLSTRISRIVVKCPNIRCNYTSELLRLKEHLDKCTPESVECPCVTIGCEEEPLLKDEMAKHLTDQVLRHTQLIMSFCNELKSEINHNNETTKEDISHLKEVLRVQKALNDEKTAQMEFLIEELRNKDNMILVLSQDIQEVKNEMITLLTSKESELKKLKSDIQIFRQEIEFMKNDLEVVGSTDIKNQVKDLKKEIFGIKMNIDSNNEERERKMNNLIRLNKLCPNVDMDFMWRIEEYSKKRRTVTDVYSDSFQSHNYKFCLNLYIYGDNLGLWCVIMKGEKDDFLEWPMRRTVTLSIIEQDSLKTHKTTVFQYDTYQRNKKAFDRPKDERNDYCIGTDSLVRYSYIKETPMILVNDSIIVACVVH</sequence>
<protein>
    <submittedName>
        <fullName evidence="9">TRAF-6</fullName>
    </submittedName>
</protein>
<evidence type="ECO:0000256" key="6">
    <source>
        <dbReference type="SAM" id="Coils"/>
    </source>
</evidence>
<dbReference type="Pfam" id="PF22486">
    <property type="entry name" value="MATH_2"/>
    <property type="match status" value="1"/>
</dbReference>
<evidence type="ECO:0000259" key="7">
    <source>
        <dbReference type="PROSITE" id="PS50089"/>
    </source>
</evidence>
<keyword evidence="4" id="KW-0862">Zinc</keyword>
<dbReference type="PANTHER" id="PTHR10131:SF94">
    <property type="entry name" value="TNF RECEPTOR-ASSOCIATED FACTOR 4"/>
    <property type="match status" value="1"/>
</dbReference>
<name>T1E101_9PLAT</name>
<dbReference type="SUPFAM" id="SSF49599">
    <property type="entry name" value="TRAF domain-like"/>
    <property type="match status" value="2"/>
</dbReference>